<comment type="caution">
    <text evidence="1">The sequence shown here is derived from an EMBL/GenBank/DDBJ whole genome shotgun (WGS) entry which is preliminary data.</text>
</comment>
<evidence type="ECO:0000313" key="1">
    <source>
        <dbReference type="EMBL" id="MPC09618.1"/>
    </source>
</evidence>
<organism evidence="1 2">
    <name type="scientific">Portunus trituberculatus</name>
    <name type="common">Swimming crab</name>
    <name type="synonym">Neptunus trituberculatus</name>
    <dbReference type="NCBI Taxonomy" id="210409"/>
    <lineage>
        <taxon>Eukaryota</taxon>
        <taxon>Metazoa</taxon>
        <taxon>Ecdysozoa</taxon>
        <taxon>Arthropoda</taxon>
        <taxon>Crustacea</taxon>
        <taxon>Multicrustacea</taxon>
        <taxon>Malacostraca</taxon>
        <taxon>Eumalacostraca</taxon>
        <taxon>Eucarida</taxon>
        <taxon>Decapoda</taxon>
        <taxon>Pleocyemata</taxon>
        <taxon>Brachyura</taxon>
        <taxon>Eubrachyura</taxon>
        <taxon>Portunoidea</taxon>
        <taxon>Portunidae</taxon>
        <taxon>Portuninae</taxon>
        <taxon>Portunus</taxon>
    </lineage>
</organism>
<dbReference type="AlphaFoldDB" id="A0A5B7CKH9"/>
<evidence type="ECO:0000313" key="2">
    <source>
        <dbReference type="Proteomes" id="UP000324222"/>
    </source>
</evidence>
<protein>
    <submittedName>
        <fullName evidence="1">Uncharacterized protein</fullName>
    </submittedName>
</protein>
<dbReference type="Proteomes" id="UP000324222">
    <property type="component" value="Unassembled WGS sequence"/>
</dbReference>
<reference evidence="1 2" key="1">
    <citation type="submission" date="2019-05" db="EMBL/GenBank/DDBJ databases">
        <title>Another draft genome of Portunus trituberculatus and its Hox gene families provides insights of decapod evolution.</title>
        <authorList>
            <person name="Jeong J.-H."/>
            <person name="Song I."/>
            <person name="Kim S."/>
            <person name="Choi T."/>
            <person name="Kim D."/>
            <person name="Ryu S."/>
            <person name="Kim W."/>
        </authorList>
    </citation>
    <scope>NUCLEOTIDE SEQUENCE [LARGE SCALE GENOMIC DNA]</scope>
    <source>
        <tissue evidence="1">Muscle</tissue>
    </source>
</reference>
<sequence>MQWQQQEQVERPGGSRAVYTLVTRPAIPHWGQNPVIFRFQHNEPLSQQVPCWPREEKHKESIQEAIGNTDSQQRHKLSTAQHQILRKTGYKSVL</sequence>
<name>A0A5B7CKH9_PORTR</name>
<keyword evidence="2" id="KW-1185">Reference proteome</keyword>
<accession>A0A5B7CKH9</accession>
<proteinExistence type="predicted"/>
<dbReference type="EMBL" id="VSRR010000077">
    <property type="protein sequence ID" value="MPC09618.1"/>
    <property type="molecule type" value="Genomic_DNA"/>
</dbReference>
<gene>
    <name evidence="1" type="ORF">E2C01_002234</name>
</gene>